<feature type="domain" description="FAD-binding PCMH-type" evidence="7">
    <location>
        <begin position="66"/>
        <end position="239"/>
    </location>
</feature>
<dbReference type="STRING" id="1076935.U4LJI7"/>
<reference evidence="8 9" key="1">
    <citation type="journal article" date="2013" name="PLoS Genet.">
        <title>The genome and development-dependent transcriptomes of Pyronema confluens: a window into fungal evolution.</title>
        <authorList>
            <person name="Traeger S."/>
            <person name="Altegoer F."/>
            <person name="Freitag M."/>
            <person name="Gabaldon T."/>
            <person name="Kempken F."/>
            <person name="Kumar A."/>
            <person name="Marcet-Houben M."/>
            <person name="Poggeler S."/>
            <person name="Stajich J.E."/>
            <person name="Nowrousian M."/>
        </authorList>
    </citation>
    <scope>NUCLEOTIDE SEQUENCE [LARGE SCALE GENOMIC DNA]</scope>
    <source>
        <strain evidence="9">CBS 100304</strain>
        <tissue evidence="8">Vegetative mycelium</tissue>
    </source>
</reference>
<dbReference type="PROSITE" id="PS00862">
    <property type="entry name" value="OX2_COVAL_FAD"/>
    <property type="match status" value="1"/>
</dbReference>
<evidence type="ECO:0000256" key="2">
    <source>
        <dbReference type="ARBA" id="ARBA00005466"/>
    </source>
</evidence>
<dbReference type="PANTHER" id="PTHR42973">
    <property type="entry name" value="BINDING OXIDOREDUCTASE, PUTATIVE (AFU_ORTHOLOGUE AFUA_1G17690)-RELATED"/>
    <property type="match status" value="1"/>
</dbReference>
<dbReference type="OMA" id="AHKLYYG"/>
<keyword evidence="9" id="KW-1185">Reference proteome</keyword>
<dbReference type="Gene3D" id="3.40.462.20">
    <property type="match status" value="1"/>
</dbReference>
<dbReference type="SUPFAM" id="SSF56176">
    <property type="entry name" value="FAD-binding/transporter-associated domain-like"/>
    <property type="match status" value="1"/>
</dbReference>
<dbReference type="InterPro" id="IPR016166">
    <property type="entry name" value="FAD-bd_PCMH"/>
</dbReference>
<dbReference type="AlphaFoldDB" id="U4LJI7"/>
<gene>
    <name evidence="8" type="ORF">PCON_05606</name>
</gene>
<dbReference type="InterPro" id="IPR016169">
    <property type="entry name" value="FAD-bd_PCMH_sub2"/>
</dbReference>
<proteinExistence type="inferred from homology"/>
<dbReference type="Proteomes" id="UP000018144">
    <property type="component" value="Unassembled WGS sequence"/>
</dbReference>
<dbReference type="PANTHER" id="PTHR42973:SF39">
    <property type="entry name" value="FAD-BINDING PCMH-TYPE DOMAIN-CONTAINING PROTEIN"/>
    <property type="match status" value="1"/>
</dbReference>
<keyword evidence="4" id="KW-0274">FAD</keyword>
<dbReference type="Pfam" id="PF08031">
    <property type="entry name" value="BBE"/>
    <property type="match status" value="1"/>
</dbReference>
<evidence type="ECO:0000256" key="5">
    <source>
        <dbReference type="ARBA" id="ARBA00023002"/>
    </source>
</evidence>
<dbReference type="GO" id="GO:0016491">
    <property type="term" value="F:oxidoreductase activity"/>
    <property type="evidence" value="ECO:0007669"/>
    <property type="project" value="UniProtKB-KW"/>
</dbReference>
<dbReference type="InterPro" id="IPR050416">
    <property type="entry name" value="FAD-linked_Oxidoreductase"/>
</dbReference>
<organism evidence="8 9">
    <name type="scientific">Pyronema omphalodes (strain CBS 100304)</name>
    <name type="common">Pyronema confluens</name>
    <dbReference type="NCBI Taxonomy" id="1076935"/>
    <lineage>
        <taxon>Eukaryota</taxon>
        <taxon>Fungi</taxon>
        <taxon>Dikarya</taxon>
        <taxon>Ascomycota</taxon>
        <taxon>Pezizomycotina</taxon>
        <taxon>Pezizomycetes</taxon>
        <taxon>Pezizales</taxon>
        <taxon>Pyronemataceae</taxon>
        <taxon>Pyronema</taxon>
    </lineage>
</organism>
<evidence type="ECO:0000256" key="3">
    <source>
        <dbReference type="ARBA" id="ARBA00022630"/>
    </source>
</evidence>
<dbReference type="OrthoDB" id="415825at2759"/>
<evidence type="ECO:0000256" key="4">
    <source>
        <dbReference type="ARBA" id="ARBA00022827"/>
    </source>
</evidence>
<feature type="signal peptide" evidence="6">
    <location>
        <begin position="1"/>
        <end position="20"/>
    </location>
</feature>
<evidence type="ECO:0000256" key="6">
    <source>
        <dbReference type="SAM" id="SignalP"/>
    </source>
</evidence>
<dbReference type="eggNOG" id="ENOG502QVGN">
    <property type="taxonomic scope" value="Eukaryota"/>
</dbReference>
<sequence>MFLPKLSFLSFLLASSGAAAVSIDAHYPHDPHTLSGCLLQFRIETLLPSSANFSTAIQPYNLRTGLGWVPTALVLPHTPQEVAAAIRCANKFNIKVAARSGGHSYGAYGLGGQNGSLVIDLQNFNMLSVDPKTQIATIGAGVRLGDIATYLYNNGKRALPHGMCGGVGLGGHILHGGFGYTSRMWGITLDTVLSITAVISTGQILTITSVSNPDLFWALRGAGSSFAIATSFQLQTQPAPSNAIIFNYTFPSSTSIPDKVSLFEKAQEFAATAPPELALRLMTRTASFPIVAEWQFVGAYWGSRGKFNEVIAPLLAAWPADTHAEISEQKWLQALDTFAMSSIVPPHPYNIHDTFFAKSLTTSVPISNGSLSSFFTFLRDNSNAPVTWWVLGDLYGGKYSKIASKGPEDASYAGRDALWTFQLYSVPKGFIPPYPSDGVEFMGRMHDSMTKVDGSSNWGAYPNYVDPTLAPREAHRLYYGSQYDRLREIKRRYDPEMRFWNPQAIGVE</sequence>
<dbReference type="GO" id="GO:0071949">
    <property type="term" value="F:FAD binding"/>
    <property type="evidence" value="ECO:0007669"/>
    <property type="project" value="InterPro"/>
</dbReference>
<dbReference type="InterPro" id="IPR006093">
    <property type="entry name" value="Oxy_OxRdtase_FAD_BS"/>
</dbReference>
<evidence type="ECO:0000256" key="1">
    <source>
        <dbReference type="ARBA" id="ARBA00001974"/>
    </source>
</evidence>
<comment type="similarity">
    <text evidence="2">Belongs to the oxygen-dependent FAD-linked oxidoreductase family.</text>
</comment>
<dbReference type="PROSITE" id="PS51387">
    <property type="entry name" value="FAD_PCMH"/>
    <property type="match status" value="1"/>
</dbReference>
<comment type="cofactor">
    <cofactor evidence="1">
        <name>FAD</name>
        <dbReference type="ChEBI" id="CHEBI:57692"/>
    </cofactor>
</comment>
<dbReference type="EMBL" id="HF935279">
    <property type="protein sequence ID" value="CCX29535.1"/>
    <property type="molecule type" value="Genomic_DNA"/>
</dbReference>
<evidence type="ECO:0000313" key="9">
    <source>
        <dbReference type="Proteomes" id="UP000018144"/>
    </source>
</evidence>
<evidence type="ECO:0000313" key="8">
    <source>
        <dbReference type="EMBL" id="CCX29535.1"/>
    </source>
</evidence>
<name>U4LJI7_PYROM</name>
<dbReference type="InterPro" id="IPR036318">
    <property type="entry name" value="FAD-bd_PCMH-like_sf"/>
</dbReference>
<keyword evidence="6" id="KW-0732">Signal</keyword>
<dbReference type="InterPro" id="IPR006094">
    <property type="entry name" value="Oxid_FAD_bind_N"/>
</dbReference>
<dbReference type="Gene3D" id="3.30.465.10">
    <property type="match status" value="1"/>
</dbReference>
<evidence type="ECO:0000259" key="7">
    <source>
        <dbReference type="PROSITE" id="PS51387"/>
    </source>
</evidence>
<feature type="chain" id="PRO_5004652086" evidence="6">
    <location>
        <begin position="21"/>
        <end position="508"/>
    </location>
</feature>
<dbReference type="Pfam" id="PF01565">
    <property type="entry name" value="FAD_binding_4"/>
    <property type="match status" value="1"/>
</dbReference>
<accession>U4LJI7</accession>
<protein>
    <submittedName>
        <fullName evidence="8">Similar to Uncharacterized FAD-linked oxidoreductase ygaK acc. no. Q796Y5</fullName>
    </submittedName>
</protein>
<keyword evidence="5" id="KW-0560">Oxidoreductase</keyword>
<keyword evidence="3" id="KW-0285">Flavoprotein</keyword>
<dbReference type="InterPro" id="IPR012951">
    <property type="entry name" value="BBE"/>
</dbReference>